<evidence type="ECO:0000256" key="2">
    <source>
        <dbReference type="ARBA" id="ARBA00012790"/>
    </source>
</evidence>
<evidence type="ECO:0000313" key="20">
    <source>
        <dbReference type="EMBL" id="KAF8483879.1"/>
    </source>
</evidence>
<evidence type="ECO:0000256" key="3">
    <source>
        <dbReference type="ARBA" id="ARBA00022448"/>
    </source>
</evidence>
<dbReference type="InterPro" id="IPR044492">
    <property type="entry name" value="P_typ_ATPase_HD_dom"/>
</dbReference>
<keyword evidence="13 18" id="KW-0472">Membrane</keyword>
<feature type="domain" description="Cation-transporting P-type ATPase N-terminal" evidence="19">
    <location>
        <begin position="141"/>
        <end position="216"/>
    </location>
</feature>
<dbReference type="PROSITE" id="PS00154">
    <property type="entry name" value="ATPASE_E1_E2"/>
    <property type="match status" value="1"/>
</dbReference>
<dbReference type="SUPFAM" id="SSF81660">
    <property type="entry name" value="Metal cation-transporting ATPase, ATP-binding domain N"/>
    <property type="match status" value="1"/>
</dbReference>
<dbReference type="PRINTS" id="PR00119">
    <property type="entry name" value="CATATPASE"/>
</dbReference>
<keyword evidence="7" id="KW-0547">Nucleotide-binding</keyword>
<feature type="transmembrane region" description="Helical" evidence="18">
    <location>
        <begin position="983"/>
        <end position="1001"/>
    </location>
</feature>
<feature type="transmembrane region" description="Helical" evidence="18">
    <location>
        <begin position="220"/>
        <end position="236"/>
    </location>
</feature>
<comment type="subcellular location">
    <subcellularLocation>
        <location evidence="1">Endomembrane system</location>
        <topology evidence="1">Multi-pass membrane protein</topology>
    </subcellularLocation>
</comment>
<dbReference type="AlphaFoldDB" id="A0A9P5N1C7"/>
<feature type="transmembrane region" description="Helical" evidence="18">
    <location>
        <begin position="384"/>
        <end position="402"/>
    </location>
</feature>
<evidence type="ECO:0000259" key="19">
    <source>
        <dbReference type="SMART" id="SM00831"/>
    </source>
</evidence>
<evidence type="ECO:0000256" key="15">
    <source>
        <dbReference type="ARBA" id="ARBA00048694"/>
    </source>
</evidence>
<dbReference type="EC" id="7.2.2.10" evidence="2"/>
<name>A0A9P5N1C7_9AGAM</name>
<dbReference type="GO" id="GO:0031090">
    <property type="term" value="C:organelle membrane"/>
    <property type="evidence" value="ECO:0007669"/>
    <property type="project" value="UniProtKB-ARBA"/>
</dbReference>
<dbReference type="Pfam" id="PF13246">
    <property type="entry name" value="Cation_ATPase"/>
    <property type="match status" value="1"/>
</dbReference>
<sequence length="1056" mass="113733">MPGQTPHASYSTSSPYSSNPSSSPYARRPSQYPPRSTTPPSSTFFSSRPDDEHEMQPVADAERHFGSSSSFRRHNSSSGPMPSHNSGSVFENIRSAVIEQGPSGIWDRLVGLVKSVKQGDSPEQNGYELAPKAAEQSPSAKYSSYNAEEVVSKFGSSATHGLTTSIIPSLRENHGYNEFSVSAPEPALLKFAKSFYESPLILLLCGSALVSAIMGNVDDAISITIAVVIVLTVGFIQERRSEESLESLNKLVPHHCHIIRDGKQLHLLANEVVPGDLVTFATGDRIPADLRILSAADLEIDESSLTGETTTRRKDPASCVEGTEMAERASIAYMGTLVRNGRGSGVAIATGSQTEFGIIFSMMQDVEERRTPLQNSMDELAKRLSIISFGIIGVICLIGVFQQRSWLEMFTIGVSLAVAAIPEGLPIVTTVTLALGVLRMAKRKAIVKKLHSVEALGSISVICSDKTGTLTRNEQTVTELYSVDELVCIDPAAPAPPAHVSPALRKTLEVGALCNDASTARNEDGNFIGQATDVALLNALSVFSLPDPRQTFKRVFERPFNSETKSMAVSGTHTTTHPTNASVMHFNGSGREVYYIKGSIDVLLPRCKFYHVAEGSTPPLEQKVRSGIAGKAQAASTRGLRVLAMAYGSADAITSSRPSSPLPNNTADYPEKEKSAHLVFAGFVAMYDPPRKGVADAVADLQGGGVQVVMITGDGEETALSIAKSLGLRGATNPNACLTGSALDRMNAVQLSERVGSVSVFARVTPKHKMAIVEAFQARGAVVAMTGDGVNDAPALKMADIGVSMGKSGTDVAKEAADVILVDDNFSTLLPAVEEGKSIFHNIQNFLSFQLSTAAAALTLITLSTMFGLSNPLNAMQILFINILMDGPPSQSLGVDPVDHAVMRKPPRRKDQRIINGRIRLRILFSATVIIVGTLFIYYFALSDDHHMSRRDQTMTFSCFVFLDLVSAIQNRGLGCGLTQNRMLLITVGISFLSQLGLVYVPFMQAIFQTESLPMDDLFLLLALAATSFGLHETRRRYERSLNQRETYATVTEELA</sequence>
<dbReference type="InterPro" id="IPR001757">
    <property type="entry name" value="P_typ_ATPase"/>
</dbReference>
<evidence type="ECO:0000256" key="13">
    <source>
        <dbReference type="ARBA" id="ARBA00023136"/>
    </source>
</evidence>
<organism evidence="20 21">
    <name type="scientific">Russula ochroleuca</name>
    <dbReference type="NCBI Taxonomy" id="152965"/>
    <lineage>
        <taxon>Eukaryota</taxon>
        <taxon>Fungi</taxon>
        <taxon>Dikarya</taxon>
        <taxon>Basidiomycota</taxon>
        <taxon>Agaricomycotina</taxon>
        <taxon>Agaricomycetes</taxon>
        <taxon>Russulales</taxon>
        <taxon>Russulaceae</taxon>
        <taxon>Russula</taxon>
    </lineage>
</organism>
<keyword evidence="10" id="KW-1278">Translocase</keyword>
<feature type="transmembrane region" description="Helical" evidence="18">
    <location>
        <begin position="1013"/>
        <end position="1031"/>
    </location>
</feature>
<dbReference type="Pfam" id="PF00690">
    <property type="entry name" value="Cation_ATPase_N"/>
    <property type="match status" value="1"/>
</dbReference>
<keyword evidence="5" id="KW-0109">Calcium transport</keyword>
<dbReference type="Gene3D" id="3.40.50.1000">
    <property type="entry name" value="HAD superfamily/HAD-like"/>
    <property type="match status" value="1"/>
</dbReference>
<evidence type="ECO:0000256" key="6">
    <source>
        <dbReference type="ARBA" id="ARBA00022692"/>
    </source>
</evidence>
<dbReference type="EMBL" id="WHVB01000004">
    <property type="protein sequence ID" value="KAF8483879.1"/>
    <property type="molecule type" value="Genomic_DNA"/>
</dbReference>
<accession>A0A9P5N1C7</accession>
<dbReference type="Gene3D" id="3.40.1110.10">
    <property type="entry name" value="Calcium-transporting ATPase, cytoplasmic domain N"/>
    <property type="match status" value="1"/>
</dbReference>
<gene>
    <name evidence="20" type="ORF">DFH94DRAFT_725025</name>
</gene>
<dbReference type="SFLD" id="SFLDS00003">
    <property type="entry name" value="Haloacid_Dehalogenase"/>
    <property type="match status" value="1"/>
</dbReference>
<dbReference type="SFLD" id="SFLDG00002">
    <property type="entry name" value="C1.7:_P-type_atpase_like"/>
    <property type="match status" value="1"/>
</dbReference>
<dbReference type="GO" id="GO:0005388">
    <property type="term" value="F:P-type calcium transporter activity"/>
    <property type="evidence" value="ECO:0007669"/>
    <property type="project" value="UniProtKB-EC"/>
</dbReference>
<evidence type="ECO:0000256" key="5">
    <source>
        <dbReference type="ARBA" id="ARBA00022568"/>
    </source>
</evidence>
<reference evidence="20" key="2">
    <citation type="journal article" date="2020" name="Nat. Commun.">
        <title>Large-scale genome sequencing of mycorrhizal fungi provides insights into the early evolution of symbiotic traits.</title>
        <authorList>
            <person name="Miyauchi S."/>
            <person name="Kiss E."/>
            <person name="Kuo A."/>
            <person name="Drula E."/>
            <person name="Kohler A."/>
            <person name="Sanchez-Garcia M."/>
            <person name="Morin E."/>
            <person name="Andreopoulos B."/>
            <person name="Barry K.W."/>
            <person name="Bonito G."/>
            <person name="Buee M."/>
            <person name="Carver A."/>
            <person name="Chen C."/>
            <person name="Cichocki N."/>
            <person name="Clum A."/>
            <person name="Culley D."/>
            <person name="Crous P.W."/>
            <person name="Fauchery L."/>
            <person name="Girlanda M."/>
            <person name="Hayes R.D."/>
            <person name="Keri Z."/>
            <person name="LaButti K."/>
            <person name="Lipzen A."/>
            <person name="Lombard V."/>
            <person name="Magnuson J."/>
            <person name="Maillard F."/>
            <person name="Murat C."/>
            <person name="Nolan M."/>
            <person name="Ohm R.A."/>
            <person name="Pangilinan J."/>
            <person name="Pereira M.F."/>
            <person name="Perotto S."/>
            <person name="Peter M."/>
            <person name="Pfister S."/>
            <person name="Riley R."/>
            <person name="Sitrit Y."/>
            <person name="Stielow J.B."/>
            <person name="Szollosi G."/>
            <person name="Zifcakova L."/>
            <person name="Stursova M."/>
            <person name="Spatafora J.W."/>
            <person name="Tedersoo L."/>
            <person name="Vaario L.M."/>
            <person name="Yamada A."/>
            <person name="Yan M."/>
            <person name="Wang P."/>
            <person name="Xu J."/>
            <person name="Bruns T."/>
            <person name="Baldrian P."/>
            <person name="Vilgalys R."/>
            <person name="Dunand C."/>
            <person name="Henrissat B."/>
            <person name="Grigoriev I.V."/>
            <person name="Hibbett D."/>
            <person name="Nagy L.G."/>
            <person name="Martin F.M."/>
        </authorList>
    </citation>
    <scope>NUCLEOTIDE SEQUENCE</scope>
    <source>
        <strain evidence="20">Prilba</strain>
    </source>
</reference>
<evidence type="ECO:0000256" key="17">
    <source>
        <dbReference type="SAM" id="MobiDB-lite"/>
    </source>
</evidence>
<evidence type="ECO:0000256" key="14">
    <source>
        <dbReference type="ARBA" id="ARBA00038148"/>
    </source>
</evidence>
<feature type="transmembrane region" description="Helical" evidence="18">
    <location>
        <begin position="919"/>
        <end position="941"/>
    </location>
</feature>
<evidence type="ECO:0000256" key="1">
    <source>
        <dbReference type="ARBA" id="ARBA00004127"/>
    </source>
</evidence>
<protein>
    <recommendedName>
        <fullName evidence="16">Calcium-transporting ATPase 1</fullName>
        <ecNumber evidence="2">7.2.2.10</ecNumber>
    </recommendedName>
</protein>
<evidence type="ECO:0000256" key="16">
    <source>
        <dbReference type="ARBA" id="ARBA00067949"/>
    </source>
</evidence>
<evidence type="ECO:0000313" key="21">
    <source>
        <dbReference type="Proteomes" id="UP000759537"/>
    </source>
</evidence>
<dbReference type="Pfam" id="PF00122">
    <property type="entry name" value="E1-E2_ATPase"/>
    <property type="match status" value="1"/>
</dbReference>
<keyword evidence="21" id="KW-1185">Reference proteome</keyword>
<dbReference type="SFLD" id="SFLDF00027">
    <property type="entry name" value="p-type_atpase"/>
    <property type="match status" value="1"/>
</dbReference>
<dbReference type="OrthoDB" id="3352408at2759"/>
<dbReference type="InterPro" id="IPR059000">
    <property type="entry name" value="ATPase_P-type_domA"/>
</dbReference>
<dbReference type="GO" id="GO:0005737">
    <property type="term" value="C:cytoplasm"/>
    <property type="evidence" value="ECO:0007669"/>
    <property type="project" value="UniProtKB-ARBA"/>
</dbReference>
<comment type="caution">
    <text evidence="20">The sequence shown here is derived from an EMBL/GenBank/DDBJ whole genome shotgun (WGS) entry which is preliminary data.</text>
</comment>
<dbReference type="GO" id="GO:0005524">
    <property type="term" value="F:ATP binding"/>
    <property type="evidence" value="ECO:0007669"/>
    <property type="project" value="UniProtKB-KW"/>
</dbReference>
<dbReference type="Gene3D" id="2.70.150.10">
    <property type="entry name" value="Calcium-transporting ATPase, cytoplasmic transduction domain A"/>
    <property type="match status" value="1"/>
</dbReference>
<keyword evidence="12" id="KW-0406">Ion transport</keyword>
<feature type="compositionally biased region" description="Low complexity" evidence="17">
    <location>
        <begin position="9"/>
        <end position="47"/>
    </location>
</feature>
<keyword evidence="3" id="KW-0813">Transport</keyword>
<evidence type="ECO:0000256" key="4">
    <source>
        <dbReference type="ARBA" id="ARBA00022553"/>
    </source>
</evidence>
<evidence type="ECO:0000256" key="18">
    <source>
        <dbReference type="SAM" id="Phobius"/>
    </source>
</evidence>
<dbReference type="GO" id="GO:0005384">
    <property type="term" value="F:manganese ion transmembrane transporter activity"/>
    <property type="evidence" value="ECO:0007669"/>
    <property type="project" value="UniProtKB-ARBA"/>
</dbReference>
<dbReference type="InterPro" id="IPR023214">
    <property type="entry name" value="HAD_sf"/>
</dbReference>
<keyword evidence="4" id="KW-0597">Phosphoprotein</keyword>
<evidence type="ECO:0000256" key="11">
    <source>
        <dbReference type="ARBA" id="ARBA00022989"/>
    </source>
</evidence>
<dbReference type="InterPro" id="IPR006068">
    <property type="entry name" value="ATPase_P-typ_cation-transptr_C"/>
</dbReference>
<evidence type="ECO:0000256" key="7">
    <source>
        <dbReference type="ARBA" id="ARBA00022741"/>
    </source>
</evidence>
<dbReference type="InterPro" id="IPR008250">
    <property type="entry name" value="ATPase_P-typ_transduc_dom_A_sf"/>
</dbReference>
<dbReference type="NCBIfam" id="TIGR01494">
    <property type="entry name" value="ATPase_P-type"/>
    <property type="match status" value="2"/>
</dbReference>
<dbReference type="PANTHER" id="PTHR42861">
    <property type="entry name" value="CALCIUM-TRANSPORTING ATPASE"/>
    <property type="match status" value="1"/>
</dbReference>
<keyword evidence="9" id="KW-0067">ATP-binding</keyword>
<dbReference type="FunFam" id="2.70.150.10:FF:000008">
    <property type="entry name" value="Calcium-transporting ATPase"/>
    <property type="match status" value="1"/>
</dbReference>
<dbReference type="PRINTS" id="PR00121">
    <property type="entry name" value="NAKATPASE"/>
</dbReference>
<keyword evidence="8" id="KW-0106">Calcium</keyword>
<feature type="region of interest" description="Disordered" evidence="17">
    <location>
        <begin position="1"/>
        <end position="88"/>
    </location>
</feature>
<feature type="transmembrane region" description="Helical" evidence="18">
    <location>
        <begin position="414"/>
        <end position="438"/>
    </location>
</feature>
<reference evidence="20" key="1">
    <citation type="submission" date="2019-10" db="EMBL/GenBank/DDBJ databases">
        <authorList>
            <consortium name="DOE Joint Genome Institute"/>
            <person name="Kuo A."/>
            <person name="Miyauchi S."/>
            <person name="Kiss E."/>
            <person name="Drula E."/>
            <person name="Kohler A."/>
            <person name="Sanchez-Garcia M."/>
            <person name="Andreopoulos B."/>
            <person name="Barry K.W."/>
            <person name="Bonito G."/>
            <person name="Buee M."/>
            <person name="Carver A."/>
            <person name="Chen C."/>
            <person name="Cichocki N."/>
            <person name="Clum A."/>
            <person name="Culley D."/>
            <person name="Crous P.W."/>
            <person name="Fauchery L."/>
            <person name="Girlanda M."/>
            <person name="Hayes R."/>
            <person name="Keri Z."/>
            <person name="LaButti K."/>
            <person name="Lipzen A."/>
            <person name="Lombard V."/>
            <person name="Magnuson J."/>
            <person name="Maillard F."/>
            <person name="Morin E."/>
            <person name="Murat C."/>
            <person name="Nolan M."/>
            <person name="Ohm R."/>
            <person name="Pangilinan J."/>
            <person name="Pereira M."/>
            <person name="Perotto S."/>
            <person name="Peter M."/>
            <person name="Riley R."/>
            <person name="Sitrit Y."/>
            <person name="Stielow B."/>
            <person name="Szollosi G."/>
            <person name="Zifcakova L."/>
            <person name="Stursova M."/>
            <person name="Spatafora J.W."/>
            <person name="Tedersoo L."/>
            <person name="Vaario L.-M."/>
            <person name="Yamada A."/>
            <person name="Yan M."/>
            <person name="Wang P."/>
            <person name="Xu J."/>
            <person name="Bruns T."/>
            <person name="Baldrian P."/>
            <person name="Vilgalys R."/>
            <person name="Henrissat B."/>
            <person name="Grigoriev I.V."/>
            <person name="Hibbett D."/>
            <person name="Nagy L.G."/>
            <person name="Martin F.M."/>
        </authorList>
    </citation>
    <scope>NUCLEOTIDE SEQUENCE</scope>
    <source>
        <strain evidence="20">Prilba</strain>
    </source>
</reference>
<dbReference type="SUPFAM" id="SSF56784">
    <property type="entry name" value="HAD-like"/>
    <property type="match status" value="1"/>
</dbReference>
<dbReference type="InterPro" id="IPR018303">
    <property type="entry name" value="ATPase_P-typ_P_site"/>
</dbReference>
<dbReference type="Proteomes" id="UP000759537">
    <property type="component" value="Unassembled WGS sequence"/>
</dbReference>
<dbReference type="InterPro" id="IPR004014">
    <property type="entry name" value="ATPase_P-typ_cation-transptr_N"/>
</dbReference>
<keyword evidence="6 18" id="KW-0812">Transmembrane</keyword>
<keyword evidence="11 18" id="KW-1133">Transmembrane helix</keyword>
<feature type="transmembrane region" description="Helical" evidence="18">
    <location>
        <begin position="953"/>
        <end position="971"/>
    </location>
</feature>
<proteinExistence type="inferred from homology"/>
<evidence type="ECO:0000256" key="12">
    <source>
        <dbReference type="ARBA" id="ARBA00023065"/>
    </source>
</evidence>
<comment type="catalytic activity">
    <reaction evidence="15">
        <text>Ca(2+)(in) + ATP + H2O = Ca(2+)(out) + ADP + phosphate + H(+)</text>
        <dbReference type="Rhea" id="RHEA:18105"/>
        <dbReference type="ChEBI" id="CHEBI:15377"/>
        <dbReference type="ChEBI" id="CHEBI:15378"/>
        <dbReference type="ChEBI" id="CHEBI:29108"/>
        <dbReference type="ChEBI" id="CHEBI:30616"/>
        <dbReference type="ChEBI" id="CHEBI:43474"/>
        <dbReference type="ChEBI" id="CHEBI:456216"/>
        <dbReference type="EC" id="7.2.2.10"/>
    </reaction>
</comment>
<comment type="similarity">
    <text evidence="14">Belongs to the cation transport ATPase (P-type) (TC 3.A.3) family.</text>
</comment>
<dbReference type="GO" id="GO:0012505">
    <property type="term" value="C:endomembrane system"/>
    <property type="evidence" value="ECO:0007669"/>
    <property type="project" value="UniProtKB-SubCell"/>
</dbReference>
<dbReference type="SUPFAM" id="SSF81653">
    <property type="entry name" value="Calcium ATPase, transduction domain A"/>
    <property type="match status" value="1"/>
</dbReference>
<dbReference type="Gene3D" id="1.20.1110.10">
    <property type="entry name" value="Calcium-transporting ATPase, transmembrane domain"/>
    <property type="match status" value="1"/>
</dbReference>
<dbReference type="InterPro" id="IPR023299">
    <property type="entry name" value="ATPase_P-typ_cyto_dom_N"/>
</dbReference>
<dbReference type="FunFam" id="3.40.50.1000:FF:000028">
    <property type="entry name" value="Calcium-transporting P-type ATPase, putative"/>
    <property type="match status" value="1"/>
</dbReference>
<dbReference type="SUPFAM" id="SSF81665">
    <property type="entry name" value="Calcium ATPase, transmembrane domain M"/>
    <property type="match status" value="1"/>
</dbReference>
<feature type="compositionally biased region" description="Basic and acidic residues" evidence="17">
    <location>
        <begin position="48"/>
        <end position="65"/>
    </location>
</feature>
<evidence type="ECO:0000256" key="9">
    <source>
        <dbReference type="ARBA" id="ARBA00022840"/>
    </source>
</evidence>
<dbReference type="FunFam" id="3.40.50.1000:FF:000001">
    <property type="entry name" value="Phospholipid-transporting ATPase IC"/>
    <property type="match status" value="1"/>
</dbReference>
<dbReference type="GO" id="GO:0016887">
    <property type="term" value="F:ATP hydrolysis activity"/>
    <property type="evidence" value="ECO:0007669"/>
    <property type="project" value="InterPro"/>
</dbReference>
<dbReference type="SMART" id="SM00831">
    <property type="entry name" value="Cation_ATPase_N"/>
    <property type="match status" value="1"/>
</dbReference>
<evidence type="ECO:0000256" key="10">
    <source>
        <dbReference type="ARBA" id="ARBA00022967"/>
    </source>
</evidence>
<dbReference type="Pfam" id="PF00689">
    <property type="entry name" value="Cation_ATPase_C"/>
    <property type="match status" value="1"/>
</dbReference>
<evidence type="ECO:0000256" key="8">
    <source>
        <dbReference type="ARBA" id="ARBA00022837"/>
    </source>
</evidence>
<dbReference type="InterPro" id="IPR036412">
    <property type="entry name" value="HAD-like_sf"/>
</dbReference>
<dbReference type="InterPro" id="IPR023298">
    <property type="entry name" value="ATPase_P-typ_TM_dom_sf"/>
</dbReference>